<dbReference type="PANTHER" id="PTHR35849">
    <property type="entry name" value="BLR2341 PROTEIN"/>
    <property type="match status" value="1"/>
</dbReference>
<evidence type="ECO:0000313" key="3">
    <source>
        <dbReference type="Proteomes" id="UP001595897"/>
    </source>
</evidence>
<name>A0ABV9M1L5_9ALTE</name>
<dbReference type="InterPro" id="IPR002645">
    <property type="entry name" value="STAS_dom"/>
</dbReference>
<dbReference type="Gene3D" id="3.30.750.24">
    <property type="entry name" value="STAS domain"/>
    <property type="match status" value="1"/>
</dbReference>
<comment type="caution">
    <text evidence="2">The sequence shown here is derived from an EMBL/GenBank/DDBJ whole genome shotgun (WGS) entry which is preliminary data.</text>
</comment>
<dbReference type="InterPro" id="IPR058548">
    <property type="entry name" value="MlaB-like_STAS"/>
</dbReference>
<evidence type="ECO:0000313" key="2">
    <source>
        <dbReference type="EMBL" id="MFC4702016.1"/>
    </source>
</evidence>
<dbReference type="PROSITE" id="PS50801">
    <property type="entry name" value="STAS"/>
    <property type="match status" value="1"/>
</dbReference>
<dbReference type="Proteomes" id="UP001595897">
    <property type="component" value="Unassembled WGS sequence"/>
</dbReference>
<feature type="domain" description="STAS" evidence="1">
    <location>
        <begin position="1"/>
        <end position="111"/>
    </location>
</feature>
<reference evidence="3" key="1">
    <citation type="journal article" date="2019" name="Int. J. Syst. Evol. Microbiol.">
        <title>The Global Catalogue of Microorganisms (GCM) 10K type strain sequencing project: providing services to taxonomists for standard genome sequencing and annotation.</title>
        <authorList>
            <consortium name="The Broad Institute Genomics Platform"/>
            <consortium name="The Broad Institute Genome Sequencing Center for Infectious Disease"/>
            <person name="Wu L."/>
            <person name="Ma J."/>
        </authorList>
    </citation>
    <scope>NUCLEOTIDE SEQUENCE [LARGE SCALE GENOMIC DNA]</scope>
    <source>
        <strain evidence="3">KACC 12507</strain>
    </source>
</reference>
<sequence length="111" mass="12100">MKLSVSSTSDASIIKVAGELDRDTLKHNLWTSIDGNLKKEILKNTKTNIDLSEVGRADTAGLAWVLNAVRDIRQQGVTVTVSKVPKKLMELAALSNADQLLVKNESSNDPR</sequence>
<protein>
    <submittedName>
        <fullName evidence="2">Lipid asymmetry maintenance protein MlaB</fullName>
    </submittedName>
</protein>
<dbReference type="CDD" id="cd07043">
    <property type="entry name" value="STAS_anti-anti-sigma_factors"/>
    <property type="match status" value="1"/>
</dbReference>
<dbReference type="Pfam" id="PF13466">
    <property type="entry name" value="STAS_2"/>
    <property type="match status" value="1"/>
</dbReference>
<proteinExistence type="predicted"/>
<dbReference type="PANTHER" id="PTHR35849:SF1">
    <property type="entry name" value="INTERMEMBRANE PHOSPHOLIPID TRANSPORT SYSTEM BINDING PROTEIN MLAB"/>
    <property type="match status" value="1"/>
</dbReference>
<organism evidence="2 3">
    <name type="scientific">Glaciecola siphonariae</name>
    <dbReference type="NCBI Taxonomy" id="521012"/>
    <lineage>
        <taxon>Bacteria</taxon>
        <taxon>Pseudomonadati</taxon>
        <taxon>Pseudomonadota</taxon>
        <taxon>Gammaproteobacteria</taxon>
        <taxon>Alteromonadales</taxon>
        <taxon>Alteromonadaceae</taxon>
        <taxon>Glaciecola</taxon>
    </lineage>
</organism>
<gene>
    <name evidence="2" type="ORF">ACFO4O_17865</name>
</gene>
<dbReference type="EMBL" id="JBHSGU010000029">
    <property type="protein sequence ID" value="MFC4702016.1"/>
    <property type="molecule type" value="Genomic_DNA"/>
</dbReference>
<dbReference type="SUPFAM" id="SSF52091">
    <property type="entry name" value="SpoIIaa-like"/>
    <property type="match status" value="1"/>
</dbReference>
<dbReference type="InterPro" id="IPR052746">
    <property type="entry name" value="MlaB_ABC_Transporter"/>
</dbReference>
<dbReference type="InterPro" id="IPR036513">
    <property type="entry name" value="STAS_dom_sf"/>
</dbReference>
<dbReference type="RefSeq" id="WP_382411030.1">
    <property type="nucleotide sequence ID" value="NZ_JBHSGU010000029.1"/>
</dbReference>
<accession>A0ABV9M1L5</accession>
<keyword evidence="3" id="KW-1185">Reference proteome</keyword>
<evidence type="ECO:0000259" key="1">
    <source>
        <dbReference type="PROSITE" id="PS50801"/>
    </source>
</evidence>